<evidence type="ECO:0000313" key="2">
    <source>
        <dbReference type="Proteomes" id="UP001156690"/>
    </source>
</evidence>
<dbReference type="AlphaFoldDB" id="A0AAV5P1M9"/>
<name>A0AAV5P1M9_9VIBR</name>
<dbReference type="EMBL" id="BSNX01000075">
    <property type="protein sequence ID" value="GLQ76339.1"/>
    <property type="molecule type" value="Genomic_DNA"/>
</dbReference>
<dbReference type="RefSeq" id="WP_126607948.1">
    <property type="nucleotide sequence ID" value="NZ_AP025145.1"/>
</dbReference>
<dbReference type="Proteomes" id="UP001156690">
    <property type="component" value="Unassembled WGS sequence"/>
</dbReference>
<comment type="caution">
    <text evidence="1">The sequence shown here is derived from an EMBL/GenBank/DDBJ whole genome shotgun (WGS) entry which is preliminary data.</text>
</comment>
<evidence type="ECO:0000313" key="1">
    <source>
        <dbReference type="EMBL" id="GLQ76339.1"/>
    </source>
</evidence>
<sequence>MDLEQCWARFVKAEELLEQGHWPEAQYLYNDVLEHLPIYVTQAAESEDIKPCQMSCLLAGLKDAAISQSEILNKMGQQREAFDLLNQTYAHMQFLALEQYDIVRAVEPTLIQHSETIFRHIAAFCAAQRNASWQLELDALQKAHHHFNQLKLYSERTSAVYTLN</sequence>
<organism evidence="1 2">
    <name type="scientific">Vibrio penaeicida</name>
    <dbReference type="NCBI Taxonomy" id="104609"/>
    <lineage>
        <taxon>Bacteria</taxon>
        <taxon>Pseudomonadati</taxon>
        <taxon>Pseudomonadota</taxon>
        <taxon>Gammaproteobacteria</taxon>
        <taxon>Vibrionales</taxon>
        <taxon>Vibrionaceae</taxon>
        <taxon>Vibrio</taxon>
    </lineage>
</organism>
<evidence type="ECO:0008006" key="3">
    <source>
        <dbReference type="Google" id="ProtNLM"/>
    </source>
</evidence>
<proteinExistence type="predicted"/>
<protein>
    <recommendedName>
        <fullName evidence="3">Tetratricopeptide repeat protein</fullName>
    </recommendedName>
</protein>
<gene>
    <name evidence="1" type="ORF">GCM10007932_57020</name>
</gene>
<accession>A0AAV5P1M9</accession>
<reference evidence="2" key="1">
    <citation type="journal article" date="2019" name="Int. J. Syst. Evol. Microbiol.">
        <title>The Global Catalogue of Microorganisms (GCM) 10K type strain sequencing project: providing services to taxonomists for standard genome sequencing and annotation.</title>
        <authorList>
            <consortium name="The Broad Institute Genomics Platform"/>
            <consortium name="The Broad Institute Genome Sequencing Center for Infectious Disease"/>
            <person name="Wu L."/>
            <person name="Ma J."/>
        </authorList>
    </citation>
    <scope>NUCLEOTIDE SEQUENCE [LARGE SCALE GENOMIC DNA]</scope>
    <source>
        <strain evidence="2">NBRC 15640</strain>
    </source>
</reference>
<keyword evidence="2" id="KW-1185">Reference proteome</keyword>